<evidence type="ECO:0000313" key="2">
    <source>
        <dbReference type="Proteomes" id="UP001060085"/>
    </source>
</evidence>
<gene>
    <name evidence="1" type="ORF">M9H77_15625</name>
</gene>
<organism evidence="1 2">
    <name type="scientific">Catharanthus roseus</name>
    <name type="common">Madagascar periwinkle</name>
    <name type="synonym">Vinca rosea</name>
    <dbReference type="NCBI Taxonomy" id="4058"/>
    <lineage>
        <taxon>Eukaryota</taxon>
        <taxon>Viridiplantae</taxon>
        <taxon>Streptophyta</taxon>
        <taxon>Embryophyta</taxon>
        <taxon>Tracheophyta</taxon>
        <taxon>Spermatophyta</taxon>
        <taxon>Magnoliopsida</taxon>
        <taxon>eudicotyledons</taxon>
        <taxon>Gunneridae</taxon>
        <taxon>Pentapetalae</taxon>
        <taxon>asterids</taxon>
        <taxon>lamiids</taxon>
        <taxon>Gentianales</taxon>
        <taxon>Apocynaceae</taxon>
        <taxon>Rauvolfioideae</taxon>
        <taxon>Vinceae</taxon>
        <taxon>Catharanthinae</taxon>
        <taxon>Catharanthus</taxon>
    </lineage>
</organism>
<comment type="caution">
    <text evidence="1">The sequence shown here is derived from an EMBL/GenBank/DDBJ whole genome shotgun (WGS) entry which is preliminary data.</text>
</comment>
<reference evidence="2" key="1">
    <citation type="journal article" date="2023" name="Nat. Plants">
        <title>Single-cell RNA sequencing provides a high-resolution roadmap for understanding the multicellular compartmentation of specialized metabolism.</title>
        <authorList>
            <person name="Sun S."/>
            <person name="Shen X."/>
            <person name="Li Y."/>
            <person name="Li Y."/>
            <person name="Wang S."/>
            <person name="Li R."/>
            <person name="Zhang H."/>
            <person name="Shen G."/>
            <person name="Guo B."/>
            <person name="Wei J."/>
            <person name="Xu J."/>
            <person name="St-Pierre B."/>
            <person name="Chen S."/>
            <person name="Sun C."/>
        </authorList>
    </citation>
    <scope>NUCLEOTIDE SEQUENCE [LARGE SCALE GENOMIC DNA]</scope>
</reference>
<dbReference type="EMBL" id="CM044704">
    <property type="protein sequence ID" value="KAI5665772.1"/>
    <property type="molecule type" value="Genomic_DNA"/>
</dbReference>
<protein>
    <submittedName>
        <fullName evidence="1">Uncharacterized protein</fullName>
    </submittedName>
</protein>
<proteinExistence type="predicted"/>
<accession>A0ACC0AXM5</accession>
<dbReference type="Proteomes" id="UP001060085">
    <property type="component" value="Linkage Group LG04"/>
</dbReference>
<evidence type="ECO:0000313" key="1">
    <source>
        <dbReference type="EMBL" id="KAI5665772.1"/>
    </source>
</evidence>
<name>A0ACC0AXM5_CATRO</name>
<sequence>MMDNHERISLYSVLIFNFFLLFICRLPSDVVSADPGDAPPLAPALYVFGDSLFDNGNNNLLPTVAKANFFPYGVNFASGPTGRFTNGRTVADFIAEYLGLPYPPPYLGLRYSPFVSDLGMNYASGSCGILHETGKFIGKCLSIGEQIALFETTIMSQLRTYHTSSSDSWSSYMAQSIFIISIGSNDYINNYLQPIPGLRRNYSPQSFASLLVNHLALHLQRLYELGARKVVMFEIGPIGCIPSMMRAAGRRGGCVEETNRLALMFNNRLDDMLKTLGSNLPGSNFILGRVHEFAYNALKYPTKYGIEDASNPCCTTLGNGTTGCIPAVSPCGNPDTHYFWDGYHLTEAVYKLVGDRCLYDSSICFPKSVKQLVVAG</sequence>
<keyword evidence="2" id="KW-1185">Reference proteome</keyword>